<organism evidence="4">
    <name type="scientific">Solanum lycopersicum</name>
    <name type="common">Tomato</name>
    <name type="synonym">Lycopersicon esculentum</name>
    <dbReference type="NCBI Taxonomy" id="4081"/>
    <lineage>
        <taxon>Eukaryota</taxon>
        <taxon>Viridiplantae</taxon>
        <taxon>Streptophyta</taxon>
        <taxon>Embryophyta</taxon>
        <taxon>Tracheophyta</taxon>
        <taxon>Spermatophyta</taxon>
        <taxon>Magnoliopsida</taxon>
        <taxon>eudicotyledons</taxon>
        <taxon>Gunneridae</taxon>
        <taxon>Pentapetalae</taxon>
        <taxon>asterids</taxon>
        <taxon>lamiids</taxon>
        <taxon>Solanales</taxon>
        <taxon>Solanaceae</taxon>
        <taxon>Solanoideae</taxon>
        <taxon>Solaneae</taxon>
        <taxon>Solanum</taxon>
        <taxon>Solanum subgen. Lycopersicon</taxon>
    </lineage>
</organism>
<evidence type="ECO:0000256" key="2">
    <source>
        <dbReference type="SAM" id="MobiDB-lite"/>
    </source>
</evidence>
<evidence type="ECO:0000313" key="4">
    <source>
        <dbReference type="EnsemblPlants" id="Solyc03g093617.1.1"/>
    </source>
</evidence>
<dbReference type="Gramene" id="Solyc03g093617.1.1">
    <property type="protein sequence ID" value="Solyc03g093617.1.1"/>
    <property type="gene ID" value="Solyc03g093617.1"/>
</dbReference>
<evidence type="ECO:0000256" key="1">
    <source>
        <dbReference type="ARBA" id="ARBA00023268"/>
    </source>
</evidence>
<dbReference type="OMA" id="CEFTQPE"/>
<dbReference type="InterPro" id="IPR050951">
    <property type="entry name" value="Retrovirus_Pol_polyprotein"/>
</dbReference>
<accession>A0A3Q7FNS9</accession>
<feature type="domain" description="Reverse transcriptase/retrotransposon-derived protein RNase H-like" evidence="3">
    <location>
        <begin position="142"/>
        <end position="184"/>
    </location>
</feature>
<dbReference type="PANTHER" id="PTHR37984">
    <property type="entry name" value="PROTEIN CBG26694"/>
    <property type="match status" value="1"/>
</dbReference>
<evidence type="ECO:0000313" key="5">
    <source>
        <dbReference type="Proteomes" id="UP000004994"/>
    </source>
</evidence>
<dbReference type="InterPro" id="IPR043128">
    <property type="entry name" value="Rev_trsase/Diguanyl_cyclase"/>
</dbReference>
<dbReference type="Gene3D" id="3.30.70.270">
    <property type="match status" value="2"/>
</dbReference>
<dbReference type="SUPFAM" id="SSF56672">
    <property type="entry name" value="DNA/RNA polymerases"/>
    <property type="match status" value="1"/>
</dbReference>
<evidence type="ECO:0000259" key="3">
    <source>
        <dbReference type="Pfam" id="PF17919"/>
    </source>
</evidence>
<dbReference type="InParanoid" id="A0A3Q7FNS9"/>
<protein>
    <recommendedName>
        <fullName evidence="3">Reverse transcriptase/retrotransposon-derived protein RNase H-like domain-containing protein</fullName>
    </recommendedName>
</protein>
<keyword evidence="5" id="KW-1185">Reference proteome</keyword>
<dbReference type="PANTHER" id="PTHR37984:SF5">
    <property type="entry name" value="PROTEIN NYNRIN-LIKE"/>
    <property type="match status" value="1"/>
</dbReference>
<feature type="region of interest" description="Disordered" evidence="2">
    <location>
        <begin position="1"/>
        <end position="52"/>
    </location>
</feature>
<sequence length="184" mass="21236">MAPPELKELRKKSKESSRPVYLIDLGRPSTSPRGTSGKATTKCASQKDEPKTANTLEEHVENLRNVFQVLRENQLYVKREKCEFTQPEAKIKEIQEWKALTKVTELRLFLGLVNYYRRFISGYSAKVAPFTELLKKNNLWVWNEEWQKAFKGLKAALTKEPILTLPDFSKTFKIHTDASEFAIG</sequence>
<proteinExistence type="predicted"/>
<reference evidence="4" key="1">
    <citation type="journal article" date="2012" name="Nature">
        <title>The tomato genome sequence provides insights into fleshy fruit evolution.</title>
        <authorList>
            <consortium name="Tomato Genome Consortium"/>
        </authorList>
    </citation>
    <scope>NUCLEOTIDE SEQUENCE [LARGE SCALE GENOMIC DNA]</scope>
    <source>
        <strain evidence="4">cv. Heinz 1706</strain>
    </source>
</reference>
<dbReference type="Pfam" id="PF17919">
    <property type="entry name" value="RT_RNaseH_2"/>
    <property type="match status" value="1"/>
</dbReference>
<dbReference type="FunFam" id="3.30.70.270:FF:000115">
    <property type="entry name" value="Polyprotein of retroviral origin, putative"/>
    <property type="match status" value="1"/>
</dbReference>
<dbReference type="STRING" id="4081.A0A3Q7FNS9"/>
<dbReference type="InterPro" id="IPR043502">
    <property type="entry name" value="DNA/RNA_pol_sf"/>
</dbReference>
<dbReference type="Proteomes" id="UP000004994">
    <property type="component" value="Chromosome 3"/>
</dbReference>
<feature type="compositionally biased region" description="Polar residues" evidence="2">
    <location>
        <begin position="28"/>
        <end position="44"/>
    </location>
</feature>
<dbReference type="AlphaFoldDB" id="A0A3Q7FNS9"/>
<name>A0A3Q7FNS9_SOLLC</name>
<dbReference type="InterPro" id="IPR041577">
    <property type="entry name" value="RT_RNaseH_2"/>
</dbReference>
<dbReference type="EnsemblPlants" id="Solyc03g093617.1.1">
    <property type="protein sequence ID" value="Solyc03g093617.1.1"/>
    <property type="gene ID" value="Solyc03g093617.1"/>
</dbReference>
<dbReference type="GO" id="GO:0003824">
    <property type="term" value="F:catalytic activity"/>
    <property type="evidence" value="ECO:0007669"/>
    <property type="project" value="UniProtKB-KW"/>
</dbReference>
<keyword evidence="1" id="KW-0511">Multifunctional enzyme</keyword>
<reference evidence="4" key="2">
    <citation type="submission" date="2019-01" db="UniProtKB">
        <authorList>
            <consortium name="EnsemblPlants"/>
        </authorList>
    </citation>
    <scope>IDENTIFICATION</scope>
    <source>
        <strain evidence="4">cv. Heinz 1706</strain>
    </source>
</reference>